<reference evidence="2" key="1">
    <citation type="submission" date="2016-10" db="EMBL/GenBank/DDBJ databases">
        <authorList>
            <person name="Varghese N."/>
            <person name="Submissions S."/>
        </authorList>
    </citation>
    <scope>NUCLEOTIDE SEQUENCE [LARGE SCALE GENOMIC DNA]</scope>
    <source>
        <strain evidence="2">DSM 26922</strain>
    </source>
</reference>
<name>A0A1H3B958_9RHOB</name>
<gene>
    <name evidence="1" type="ORF">SAMN04488001_3093</name>
</gene>
<dbReference type="EMBL" id="FNOI01000006">
    <property type="protein sequence ID" value="SDX38325.1"/>
    <property type="molecule type" value="Genomic_DNA"/>
</dbReference>
<dbReference type="OrthoDB" id="7061864at2"/>
<evidence type="ECO:0008006" key="3">
    <source>
        <dbReference type="Google" id="ProtNLM"/>
    </source>
</evidence>
<proteinExistence type="predicted"/>
<dbReference type="Proteomes" id="UP000199441">
    <property type="component" value="Unassembled WGS sequence"/>
</dbReference>
<organism evidence="1 2">
    <name type="scientific">Litoreibacter albidus</name>
    <dbReference type="NCBI Taxonomy" id="670155"/>
    <lineage>
        <taxon>Bacteria</taxon>
        <taxon>Pseudomonadati</taxon>
        <taxon>Pseudomonadota</taxon>
        <taxon>Alphaproteobacteria</taxon>
        <taxon>Rhodobacterales</taxon>
        <taxon>Roseobacteraceae</taxon>
        <taxon>Litoreibacter</taxon>
    </lineage>
</organism>
<dbReference type="AlphaFoldDB" id="A0A1H3B958"/>
<keyword evidence="2" id="KW-1185">Reference proteome</keyword>
<evidence type="ECO:0000313" key="2">
    <source>
        <dbReference type="Proteomes" id="UP000199441"/>
    </source>
</evidence>
<evidence type="ECO:0000313" key="1">
    <source>
        <dbReference type="EMBL" id="SDX38325.1"/>
    </source>
</evidence>
<protein>
    <recommendedName>
        <fullName evidence="3">MAE-28990/MAE-18760-like HEPN domain-containing protein</fullName>
    </recommendedName>
</protein>
<accession>A0A1H3B958</accession>
<sequence>MGNYDAEALPENSAEVVKEIISLNAKLSAFWTSAHGWAPDDAANLLSKSRLDWQVSLSETLHLWIDRDPMTDGELILAWANLGALLEGTLKLFFSIYYSDFQADTEALVYANAYDKKKKTHKEPDGLTLDILRKFVVKEELFNEAHREMFQLVQSRRNAIHAYEDRELGTVNEFRDSVRGYRKFLTDVDLTVPYPDYP</sequence>